<proteinExistence type="predicted"/>
<sequence length="420" mass="48412">MKAFSPSDFPVLIGIDWADQKHDICEILPNQTSPTFYVISSKPNAIHDWATQLKSRFPNQKIAIACELKKGPLIYALEQYDHIILFPVNPTTVSNIRKAFASSGAKDDPTDAFIIAELLQRNMDKFSPLVPDQPSIRAITRLVEGRRKLVQNRVDLTNRITALLKEYYPQPVEWFKEKDTEIFCDFITQWPTLERAQQARPSTLLKFFNAHNAHYPERNQRRVEQIKSAVTLTQDQGIIAPNTLMVIICIEQLRLLIRAITAIDKDIKQRYKAQKDRAIFDSFPGAGPQLAPRLLVAFGTNRQRYNNAAELQKYAGIAPVIERSGKKSWTHWRYCCPKFLRQTFIEWAGLSVRFSFWAKAFYQQQIEKGKPHNTAIRALAFKWIRIAFRCWKTSTPYDETKYLESLKAKGSQLLTYALNG</sequence>
<dbReference type="Pfam" id="PF02371">
    <property type="entry name" value="Transposase_20"/>
    <property type="match status" value="1"/>
</dbReference>
<gene>
    <name evidence="3" type="ORF">I1A42_08270</name>
</gene>
<dbReference type="Proteomes" id="UP000597206">
    <property type="component" value="Unassembled WGS sequence"/>
</dbReference>
<keyword evidence="4" id="KW-1185">Reference proteome</keyword>
<evidence type="ECO:0000313" key="3">
    <source>
        <dbReference type="EMBL" id="MBF9000554.1"/>
    </source>
</evidence>
<dbReference type="InterPro" id="IPR047650">
    <property type="entry name" value="Transpos_IS110"/>
</dbReference>
<evidence type="ECO:0000259" key="1">
    <source>
        <dbReference type="Pfam" id="PF01548"/>
    </source>
</evidence>
<reference evidence="3 4" key="1">
    <citation type="submission" date="2020-11" db="EMBL/GenBank/DDBJ databases">
        <title>Vibrio nitrifigilis sp. nov., a marine nitrogen-fixing bacterium isolated from the lagoon sediment of an islet inside an atoll.</title>
        <authorList>
            <person name="Wang L.-T."/>
            <person name="Shieh W.Y."/>
        </authorList>
    </citation>
    <scope>NUCLEOTIDE SEQUENCE [LARGE SCALE GENOMIC DNA]</scope>
    <source>
        <strain evidence="3 4">NFV-1</strain>
    </source>
</reference>
<evidence type="ECO:0000259" key="2">
    <source>
        <dbReference type="Pfam" id="PF02371"/>
    </source>
</evidence>
<comment type="caution">
    <text evidence="3">The sequence shown here is derived from an EMBL/GenBank/DDBJ whole genome shotgun (WGS) entry which is preliminary data.</text>
</comment>
<name>A0ABS0GDQ5_9VIBR</name>
<feature type="domain" description="Transposase IS110-like N-terminal" evidence="1">
    <location>
        <begin position="13"/>
        <end position="169"/>
    </location>
</feature>
<feature type="domain" description="Transposase IS116/IS110/IS902 C-terminal" evidence="2">
    <location>
        <begin position="279"/>
        <end position="363"/>
    </location>
</feature>
<dbReference type="InterPro" id="IPR002525">
    <property type="entry name" value="Transp_IS110-like_N"/>
</dbReference>
<dbReference type="InterPro" id="IPR003346">
    <property type="entry name" value="Transposase_20"/>
</dbReference>
<organism evidence="3 4">
    <name type="scientific">Vibrio nitrifigilis</name>
    <dbReference type="NCBI Taxonomy" id="2789781"/>
    <lineage>
        <taxon>Bacteria</taxon>
        <taxon>Pseudomonadati</taxon>
        <taxon>Pseudomonadota</taxon>
        <taxon>Gammaproteobacteria</taxon>
        <taxon>Vibrionales</taxon>
        <taxon>Vibrionaceae</taxon>
        <taxon>Vibrio</taxon>
    </lineage>
</organism>
<evidence type="ECO:0000313" key="4">
    <source>
        <dbReference type="Proteomes" id="UP000597206"/>
    </source>
</evidence>
<dbReference type="Pfam" id="PF01548">
    <property type="entry name" value="DEDD_Tnp_IS110"/>
    <property type="match status" value="1"/>
</dbReference>
<dbReference type="NCBIfam" id="NF033542">
    <property type="entry name" value="transpos_IS110"/>
    <property type="match status" value="1"/>
</dbReference>
<dbReference type="EMBL" id="JADPMR010000001">
    <property type="protein sequence ID" value="MBF9000554.1"/>
    <property type="molecule type" value="Genomic_DNA"/>
</dbReference>
<dbReference type="PANTHER" id="PTHR33055:SF3">
    <property type="entry name" value="PUTATIVE TRANSPOSASE FOR IS117-RELATED"/>
    <property type="match status" value="1"/>
</dbReference>
<dbReference type="PANTHER" id="PTHR33055">
    <property type="entry name" value="TRANSPOSASE FOR INSERTION SEQUENCE ELEMENT IS1111A"/>
    <property type="match status" value="1"/>
</dbReference>
<accession>A0ABS0GDQ5</accession>
<dbReference type="RefSeq" id="WP_196123191.1">
    <property type="nucleotide sequence ID" value="NZ_JADPMR010000001.1"/>
</dbReference>
<protein>
    <submittedName>
        <fullName evidence="3">IS110 family transposase</fullName>
    </submittedName>
</protein>